<feature type="compositionally biased region" description="Low complexity" evidence="1">
    <location>
        <begin position="336"/>
        <end position="346"/>
    </location>
</feature>
<organism evidence="2 3">
    <name type="scientific">Saltatorellus ferox</name>
    <dbReference type="NCBI Taxonomy" id="2528018"/>
    <lineage>
        <taxon>Bacteria</taxon>
        <taxon>Pseudomonadati</taxon>
        <taxon>Planctomycetota</taxon>
        <taxon>Planctomycetia</taxon>
        <taxon>Planctomycetia incertae sedis</taxon>
        <taxon>Saltatorellus</taxon>
    </lineage>
</organism>
<dbReference type="Proteomes" id="UP000320390">
    <property type="component" value="Chromosome"/>
</dbReference>
<dbReference type="SUPFAM" id="SSF53300">
    <property type="entry name" value="vWA-like"/>
    <property type="match status" value="1"/>
</dbReference>
<dbReference type="AlphaFoldDB" id="A0A518EQM8"/>
<dbReference type="RefSeq" id="WP_145196476.1">
    <property type="nucleotide sequence ID" value="NZ_CP036434.1"/>
</dbReference>
<dbReference type="InterPro" id="IPR036465">
    <property type="entry name" value="vWFA_dom_sf"/>
</dbReference>
<reference evidence="2 3" key="1">
    <citation type="submission" date="2019-02" db="EMBL/GenBank/DDBJ databases">
        <title>Deep-cultivation of Planctomycetes and their phenomic and genomic characterization uncovers novel biology.</title>
        <authorList>
            <person name="Wiegand S."/>
            <person name="Jogler M."/>
            <person name="Boedeker C."/>
            <person name="Pinto D."/>
            <person name="Vollmers J."/>
            <person name="Rivas-Marin E."/>
            <person name="Kohn T."/>
            <person name="Peeters S.H."/>
            <person name="Heuer A."/>
            <person name="Rast P."/>
            <person name="Oberbeckmann S."/>
            <person name="Bunk B."/>
            <person name="Jeske O."/>
            <person name="Meyerdierks A."/>
            <person name="Storesund J.E."/>
            <person name="Kallscheuer N."/>
            <person name="Luecker S."/>
            <person name="Lage O.M."/>
            <person name="Pohl T."/>
            <person name="Merkel B.J."/>
            <person name="Hornburger P."/>
            <person name="Mueller R.-W."/>
            <person name="Bruemmer F."/>
            <person name="Labrenz M."/>
            <person name="Spormann A.M."/>
            <person name="Op den Camp H."/>
            <person name="Overmann J."/>
            <person name="Amann R."/>
            <person name="Jetten M.S.M."/>
            <person name="Mascher T."/>
            <person name="Medema M.H."/>
            <person name="Devos D.P."/>
            <person name="Kaster A.-K."/>
            <person name="Ovreas L."/>
            <person name="Rohde M."/>
            <person name="Galperin M.Y."/>
            <person name="Jogler C."/>
        </authorList>
    </citation>
    <scope>NUCLEOTIDE SEQUENCE [LARGE SCALE GENOMIC DNA]</scope>
    <source>
        <strain evidence="2 3">Poly30</strain>
    </source>
</reference>
<gene>
    <name evidence="2" type="ORF">Poly30_18740</name>
</gene>
<sequence>MRTTITRPPFLSILPCLPILLSVIPALAPPATSFQRRETLREVKELESKLRAPYADARRRAVTRLGVLGSREAFELVLEALADDLAEPADEAQLVLPAFEATLGSKVVQKELFGPRGLRSRDTLVRLRVAEAFGRMEGPIDGEDLVDRVDRREGEVARALLWSIERLAAAGRLEGDPTKLAKDLSALLSRRVGDPIRAAAIQAIVRLDPASILADDPDLARISGGESLGSLLLGRIHAGRAIGDLTGARHGVVAALAHEEPGLRAMAIRLVPEMEPTRDDLAALAARLETEPRVALRGRIVATLQGLTGLKHQDHAAAWAHAVSGLPDDWVGSIAAAAGRPSGSESGPERESAATLERLGPESDRLAVLVDFSGSLWNEREDGSCRKDLLDPEMDRLLDRIDPESRFLLVPFTGEPHPFSVEPLEASRRELSAAKRFFRKATMRGQGNLYAAAQVALSAPGIDRILVLTDGAPTGGHRWDVELMGELLLEQTRFRPVIFDFVLLDAPPRLQRAWASVAERTGGRTLCLRM</sequence>
<dbReference type="Gene3D" id="3.40.50.410">
    <property type="entry name" value="von Willebrand factor, type A domain"/>
    <property type="match status" value="1"/>
</dbReference>
<dbReference type="Gene3D" id="1.25.10.10">
    <property type="entry name" value="Leucine-rich Repeat Variant"/>
    <property type="match status" value="1"/>
</dbReference>
<name>A0A518EQM8_9BACT</name>
<evidence type="ECO:0000256" key="1">
    <source>
        <dbReference type="SAM" id="MobiDB-lite"/>
    </source>
</evidence>
<dbReference type="InterPro" id="IPR011989">
    <property type="entry name" value="ARM-like"/>
</dbReference>
<protein>
    <recommendedName>
        <fullName evidence="4">VWFA domain-containing protein</fullName>
    </recommendedName>
</protein>
<evidence type="ECO:0008006" key="4">
    <source>
        <dbReference type="Google" id="ProtNLM"/>
    </source>
</evidence>
<accession>A0A518EQM8</accession>
<evidence type="ECO:0000313" key="3">
    <source>
        <dbReference type="Proteomes" id="UP000320390"/>
    </source>
</evidence>
<dbReference type="OrthoDB" id="278385at2"/>
<dbReference type="EMBL" id="CP036434">
    <property type="protein sequence ID" value="QDV06365.1"/>
    <property type="molecule type" value="Genomic_DNA"/>
</dbReference>
<evidence type="ECO:0000313" key="2">
    <source>
        <dbReference type="EMBL" id="QDV06365.1"/>
    </source>
</evidence>
<proteinExistence type="predicted"/>
<feature type="region of interest" description="Disordered" evidence="1">
    <location>
        <begin position="336"/>
        <end position="358"/>
    </location>
</feature>
<keyword evidence="3" id="KW-1185">Reference proteome</keyword>